<dbReference type="KEGG" id="dfe:Dfer_4071"/>
<evidence type="ECO:0000313" key="2">
    <source>
        <dbReference type="Proteomes" id="UP000002011"/>
    </source>
</evidence>
<organism evidence="1 2">
    <name type="scientific">Dyadobacter fermentans (strain ATCC 700827 / DSM 18053 / CIP 107007 / KCTC 52180 / NS114)</name>
    <dbReference type="NCBI Taxonomy" id="471854"/>
    <lineage>
        <taxon>Bacteria</taxon>
        <taxon>Pseudomonadati</taxon>
        <taxon>Bacteroidota</taxon>
        <taxon>Cytophagia</taxon>
        <taxon>Cytophagales</taxon>
        <taxon>Spirosomataceae</taxon>
        <taxon>Dyadobacter</taxon>
    </lineage>
</organism>
<sequence>MKNDAYAKLAQANFGSLDCSTLNENALNTKYRNKAIAKYGAATGPWFDGLVAAYKINPNAYALNPAYSKIYNYKSQITTAIQKGAKDLALS</sequence>
<dbReference type="EMBL" id="CP001619">
    <property type="protein sequence ID" value="ACT95274.1"/>
    <property type="molecule type" value="Genomic_DNA"/>
</dbReference>
<reference evidence="1 2" key="1">
    <citation type="journal article" date="2009" name="Stand. Genomic Sci.">
        <title>Complete genome sequence of Dyadobacter fermentans type strain (NS114).</title>
        <authorList>
            <person name="Lang E."/>
            <person name="Lapidus A."/>
            <person name="Chertkov O."/>
            <person name="Brettin T."/>
            <person name="Detter J.C."/>
            <person name="Han C."/>
            <person name="Copeland A."/>
            <person name="Glavina Del Rio T."/>
            <person name="Nolan M."/>
            <person name="Chen F."/>
            <person name="Lucas S."/>
            <person name="Tice H."/>
            <person name="Cheng J.F."/>
            <person name="Land M."/>
            <person name="Hauser L."/>
            <person name="Chang Y.J."/>
            <person name="Jeffries C.D."/>
            <person name="Kopitz M."/>
            <person name="Bruce D."/>
            <person name="Goodwin L."/>
            <person name="Pitluck S."/>
            <person name="Ovchinnikova G."/>
            <person name="Pati A."/>
            <person name="Ivanova N."/>
            <person name="Mavrommatis K."/>
            <person name="Chen A."/>
            <person name="Palaniappan K."/>
            <person name="Chain P."/>
            <person name="Bristow J."/>
            <person name="Eisen J.A."/>
            <person name="Markowitz V."/>
            <person name="Hugenholtz P."/>
            <person name="Goker M."/>
            <person name="Rohde M."/>
            <person name="Kyrpides N.C."/>
            <person name="Klenk H.P."/>
        </authorList>
    </citation>
    <scope>NUCLEOTIDE SEQUENCE [LARGE SCALE GENOMIC DNA]</scope>
    <source>
        <strain evidence="2">ATCC 700827 / DSM 18053 / CIP 107007 / KCTC 52180 / NS114</strain>
    </source>
</reference>
<name>C6VZ68_DYAFD</name>
<keyword evidence="2" id="KW-1185">Reference proteome</keyword>
<gene>
    <name evidence="1" type="ordered locus">Dfer_4071</name>
</gene>
<proteinExistence type="predicted"/>
<dbReference type="Proteomes" id="UP000002011">
    <property type="component" value="Chromosome"/>
</dbReference>
<dbReference type="HOGENOM" id="CLU_2422227_0_0_10"/>
<accession>C6VZ68</accession>
<protein>
    <submittedName>
        <fullName evidence="1">Uncharacterized protein</fullName>
    </submittedName>
</protein>
<dbReference type="AlphaFoldDB" id="C6VZ68"/>
<evidence type="ECO:0000313" key="1">
    <source>
        <dbReference type="EMBL" id="ACT95274.1"/>
    </source>
</evidence>